<comment type="caution">
    <text evidence="1">The sequence shown here is derived from an EMBL/GenBank/DDBJ whole genome shotgun (WGS) entry which is preliminary data.</text>
</comment>
<accession>A0AA88DLE5</accession>
<name>A0AA88DLE5_FICCA</name>
<evidence type="ECO:0000313" key="2">
    <source>
        <dbReference type="Proteomes" id="UP001187192"/>
    </source>
</evidence>
<proteinExistence type="predicted"/>
<keyword evidence="2" id="KW-1185">Reference proteome</keyword>
<dbReference type="EMBL" id="BTGU01000069">
    <property type="protein sequence ID" value="GMN57325.1"/>
    <property type="molecule type" value="Genomic_DNA"/>
</dbReference>
<dbReference type="AlphaFoldDB" id="A0AA88DLE5"/>
<sequence length="73" mass="8231">MSNLTPPIIWDHELDSTTLLLMLSPPMDACLQTLHLTPSYIPRLRSSTYSECDLPSAPTRTYSGSSKYLMTRL</sequence>
<dbReference type="Proteomes" id="UP001187192">
    <property type="component" value="Unassembled WGS sequence"/>
</dbReference>
<evidence type="ECO:0000313" key="1">
    <source>
        <dbReference type="EMBL" id="GMN57325.1"/>
    </source>
</evidence>
<protein>
    <submittedName>
        <fullName evidence="1">Uncharacterized protein</fullName>
    </submittedName>
</protein>
<gene>
    <name evidence="1" type="ORF">TIFTF001_026443</name>
</gene>
<reference evidence="1" key="1">
    <citation type="submission" date="2023-07" db="EMBL/GenBank/DDBJ databases">
        <title>draft genome sequence of fig (Ficus carica).</title>
        <authorList>
            <person name="Takahashi T."/>
            <person name="Nishimura K."/>
        </authorList>
    </citation>
    <scope>NUCLEOTIDE SEQUENCE</scope>
</reference>
<organism evidence="1 2">
    <name type="scientific">Ficus carica</name>
    <name type="common">Common fig</name>
    <dbReference type="NCBI Taxonomy" id="3494"/>
    <lineage>
        <taxon>Eukaryota</taxon>
        <taxon>Viridiplantae</taxon>
        <taxon>Streptophyta</taxon>
        <taxon>Embryophyta</taxon>
        <taxon>Tracheophyta</taxon>
        <taxon>Spermatophyta</taxon>
        <taxon>Magnoliopsida</taxon>
        <taxon>eudicotyledons</taxon>
        <taxon>Gunneridae</taxon>
        <taxon>Pentapetalae</taxon>
        <taxon>rosids</taxon>
        <taxon>fabids</taxon>
        <taxon>Rosales</taxon>
        <taxon>Moraceae</taxon>
        <taxon>Ficeae</taxon>
        <taxon>Ficus</taxon>
    </lineage>
</organism>